<dbReference type="KEGG" id="sre:PTSG_08821"/>
<dbReference type="SUPFAM" id="SSF52540">
    <property type="entry name" value="P-loop containing nucleoside triphosphate hydrolases"/>
    <property type="match status" value="1"/>
</dbReference>
<evidence type="ECO:0000313" key="3">
    <source>
        <dbReference type="Proteomes" id="UP000007799"/>
    </source>
</evidence>
<reference evidence="2" key="1">
    <citation type="submission" date="2009-08" db="EMBL/GenBank/DDBJ databases">
        <title>Annotation of Salpingoeca rosetta.</title>
        <authorList>
            <consortium name="The Broad Institute Genome Sequencing Platform"/>
            <person name="Russ C."/>
            <person name="Cuomo C."/>
            <person name="Burger G."/>
            <person name="Gray M.W."/>
            <person name="Holland P.W.H."/>
            <person name="King N."/>
            <person name="Lang F.B.F."/>
            <person name="Roger A.J."/>
            <person name="Ruiz-Trillo I."/>
            <person name="Young S.K."/>
            <person name="Zeng Q."/>
            <person name="Gargeya S."/>
            <person name="Alvarado L."/>
            <person name="Berlin A."/>
            <person name="Chapman S.B."/>
            <person name="Chen Z."/>
            <person name="Freedman E."/>
            <person name="Gellesch M."/>
            <person name="Goldberg J."/>
            <person name="Griggs A."/>
            <person name="Gujja S."/>
            <person name="Heilman E."/>
            <person name="Heiman D."/>
            <person name="Howarth C."/>
            <person name="Mehta T."/>
            <person name="Neiman D."/>
            <person name="Pearson M."/>
            <person name="Roberts A."/>
            <person name="Saif S."/>
            <person name="Shea T."/>
            <person name="Shenoy N."/>
            <person name="Sisk P."/>
            <person name="Stolte C."/>
            <person name="Sykes S."/>
            <person name="White J."/>
            <person name="Yandava C."/>
            <person name="Haas B."/>
            <person name="Nusbaum C."/>
            <person name="Birren B."/>
        </authorList>
    </citation>
    <scope>NUCLEOTIDE SEQUENCE [LARGE SCALE GENOMIC DNA]</scope>
    <source>
        <strain evidence="2">ATCC 50818</strain>
    </source>
</reference>
<proteinExistence type="predicted"/>
<feature type="signal peptide" evidence="1">
    <location>
        <begin position="1"/>
        <end position="24"/>
    </location>
</feature>
<dbReference type="AlphaFoldDB" id="F2UKT1"/>
<accession>F2UKT1</accession>
<dbReference type="GeneID" id="16070759"/>
<gene>
    <name evidence="2" type="ORF">PTSG_08821</name>
</gene>
<sequence>MVVVFVLALVVMVVVGLMVEDVDGVPLSLSQNNQLVFVIGVQYEAIMHVMDILGQHPEVSLLSGTGKPKNDAQHLQNVFKTAHELGGMLSFSFHDEAHMTEKSELFTDDSRLALLGSWRDHWDLDKPLLALQSPRFATMTRYLQALFGEDNTKFVVVLQHPLHAWRPALNMYWQQAALSCGKPFVQQWVHIHQTLEEDMAHLKHVHVVRYEDLVPASHVPTPDNQLHQYNREPAFKFRGAGAGWRQGQGLMQAPRFTSLAQQQRQQQQVLNSLFHFLRVSRPVALWTSFQDSAILNHR</sequence>
<evidence type="ECO:0000256" key="1">
    <source>
        <dbReference type="SAM" id="SignalP"/>
    </source>
</evidence>
<feature type="chain" id="PRO_5003287639" description="Sulfotransferase domain-containing protein" evidence="1">
    <location>
        <begin position="25"/>
        <end position="298"/>
    </location>
</feature>
<evidence type="ECO:0000313" key="2">
    <source>
        <dbReference type="EMBL" id="EGD77730.1"/>
    </source>
</evidence>
<dbReference type="Proteomes" id="UP000007799">
    <property type="component" value="Unassembled WGS sequence"/>
</dbReference>
<keyword evidence="1" id="KW-0732">Signal</keyword>
<dbReference type="Gene3D" id="3.40.50.300">
    <property type="entry name" value="P-loop containing nucleotide triphosphate hydrolases"/>
    <property type="match status" value="1"/>
</dbReference>
<keyword evidence="3" id="KW-1185">Reference proteome</keyword>
<protein>
    <recommendedName>
        <fullName evidence="4">Sulfotransferase domain-containing protein</fullName>
    </recommendedName>
</protein>
<evidence type="ECO:0008006" key="4">
    <source>
        <dbReference type="Google" id="ProtNLM"/>
    </source>
</evidence>
<dbReference type="InParanoid" id="F2UKT1"/>
<dbReference type="InterPro" id="IPR027417">
    <property type="entry name" value="P-loop_NTPase"/>
</dbReference>
<organism evidence="3">
    <name type="scientific">Salpingoeca rosetta (strain ATCC 50818 / BSB-021)</name>
    <dbReference type="NCBI Taxonomy" id="946362"/>
    <lineage>
        <taxon>Eukaryota</taxon>
        <taxon>Choanoflagellata</taxon>
        <taxon>Craspedida</taxon>
        <taxon>Salpingoecidae</taxon>
        <taxon>Salpingoeca</taxon>
    </lineage>
</organism>
<dbReference type="RefSeq" id="XP_004990206.1">
    <property type="nucleotide sequence ID" value="XM_004990149.1"/>
</dbReference>
<name>F2UKT1_SALR5</name>
<dbReference type="EMBL" id="GL832979">
    <property type="protein sequence ID" value="EGD77730.1"/>
    <property type="molecule type" value="Genomic_DNA"/>
</dbReference>